<dbReference type="RefSeq" id="WP_378552848.1">
    <property type="nucleotide sequence ID" value="NZ_JBHSBA010000014.1"/>
</dbReference>
<dbReference type="PRINTS" id="PR01036">
    <property type="entry name" value="TCRTETB"/>
</dbReference>
<organism evidence="10 11">
    <name type="scientific">Nocardia rhizosphaerae</name>
    <dbReference type="NCBI Taxonomy" id="1691571"/>
    <lineage>
        <taxon>Bacteria</taxon>
        <taxon>Bacillati</taxon>
        <taxon>Actinomycetota</taxon>
        <taxon>Actinomycetes</taxon>
        <taxon>Mycobacteriales</taxon>
        <taxon>Nocardiaceae</taxon>
        <taxon>Nocardia</taxon>
    </lineage>
</organism>
<dbReference type="Gene3D" id="1.20.1250.20">
    <property type="entry name" value="MFS general substrate transporter like domains"/>
    <property type="match status" value="1"/>
</dbReference>
<name>A0ABV8LAS5_9NOCA</name>
<feature type="transmembrane region" description="Helical" evidence="8">
    <location>
        <begin position="298"/>
        <end position="321"/>
    </location>
</feature>
<feature type="transmembrane region" description="Helical" evidence="8">
    <location>
        <begin position="328"/>
        <end position="350"/>
    </location>
</feature>
<feature type="transmembrane region" description="Helical" evidence="8">
    <location>
        <begin position="362"/>
        <end position="383"/>
    </location>
</feature>
<dbReference type="PANTHER" id="PTHR42718:SF42">
    <property type="entry name" value="EXPORT PROTEIN"/>
    <property type="match status" value="1"/>
</dbReference>
<feature type="compositionally biased region" description="Basic and acidic residues" evidence="7">
    <location>
        <begin position="552"/>
        <end position="569"/>
    </location>
</feature>
<evidence type="ECO:0000256" key="1">
    <source>
        <dbReference type="ARBA" id="ARBA00004651"/>
    </source>
</evidence>
<keyword evidence="5 8" id="KW-1133">Transmembrane helix</keyword>
<keyword evidence="6 8" id="KW-0472">Membrane</keyword>
<dbReference type="Gene3D" id="1.20.1720.10">
    <property type="entry name" value="Multidrug resistance protein D"/>
    <property type="match status" value="1"/>
</dbReference>
<evidence type="ECO:0000259" key="9">
    <source>
        <dbReference type="PROSITE" id="PS50850"/>
    </source>
</evidence>
<comment type="caution">
    <text evidence="10">The sequence shown here is derived from an EMBL/GenBank/DDBJ whole genome shotgun (WGS) entry which is preliminary data.</text>
</comment>
<evidence type="ECO:0000256" key="6">
    <source>
        <dbReference type="ARBA" id="ARBA00023136"/>
    </source>
</evidence>
<keyword evidence="11" id="KW-1185">Reference proteome</keyword>
<feature type="transmembrane region" description="Helical" evidence="8">
    <location>
        <begin position="137"/>
        <end position="156"/>
    </location>
</feature>
<dbReference type="CDD" id="cd17321">
    <property type="entry name" value="MFS_MMR_MDR_like"/>
    <property type="match status" value="1"/>
</dbReference>
<feature type="transmembrane region" description="Helical" evidence="8">
    <location>
        <begin position="162"/>
        <end position="186"/>
    </location>
</feature>
<dbReference type="PANTHER" id="PTHR42718">
    <property type="entry name" value="MAJOR FACILITATOR SUPERFAMILY MULTIDRUG TRANSPORTER MFSC"/>
    <property type="match status" value="1"/>
</dbReference>
<evidence type="ECO:0000313" key="11">
    <source>
        <dbReference type="Proteomes" id="UP001595767"/>
    </source>
</evidence>
<evidence type="ECO:0000256" key="8">
    <source>
        <dbReference type="SAM" id="Phobius"/>
    </source>
</evidence>
<evidence type="ECO:0000256" key="7">
    <source>
        <dbReference type="SAM" id="MobiDB-lite"/>
    </source>
</evidence>
<dbReference type="Proteomes" id="UP001595767">
    <property type="component" value="Unassembled WGS sequence"/>
</dbReference>
<feature type="transmembrane region" description="Helical" evidence="8">
    <location>
        <begin position="267"/>
        <end position="292"/>
    </location>
</feature>
<evidence type="ECO:0000256" key="5">
    <source>
        <dbReference type="ARBA" id="ARBA00022989"/>
    </source>
</evidence>
<evidence type="ECO:0000256" key="4">
    <source>
        <dbReference type="ARBA" id="ARBA00022692"/>
    </source>
</evidence>
<keyword evidence="4 8" id="KW-0812">Transmembrane</keyword>
<dbReference type="InterPro" id="IPR004638">
    <property type="entry name" value="EmrB-like"/>
</dbReference>
<feature type="domain" description="Major facilitator superfamily (MFS) profile" evidence="9">
    <location>
        <begin position="13"/>
        <end position="457"/>
    </location>
</feature>
<sequence>MGSPVTNSRRWVVLGVLVFSLLVVVMDNTILNVALRTIQAELPASQAQMQWAVDSYALVFAALLIVCGVLGDRWGRRRMLLIGLTVFGVASVLCAFADTPLELIVCRGLLGAGAAAVQPQTLSIIQNVFPADQRAKAIGIWAGVAGMAIALGPIAGGVLLEYFWWGSVFLVNVPVVAVGLVLTWLLVPESSDPKEGGFDPIGVALSSAAMCLVIHGIIEGGNSGEWLQWASTGTVLLGLGCGAAFVWHERRTEHPLIAMDMFAHKQFAAGVGAIAIAFFTLMGATFYLSYFLQAVRGYSALATGVALIAVAAAVMVMSTLAPRLSQRWGANVVAGAGMTILAVAMLSFVGATATMPQWVLEIQMALIGIGLGLTMTPSTEAIMSTVRADEAGAGSAVNNTMRQLAGALGVAVLGSILTVGFHDSFGPDRPAQLAARLDQPTSLVSLPDSALATPQLHANSSGSITEALDFAQRSVDALGQRERLVAGALPESAIAGFRQTAEADLRAYVTAANDAFVHGMRICAVVSGLSALAGAGIAFAYLPSRRRGRSGAPDERSIEARTEFAMAKE</sequence>
<dbReference type="EMBL" id="JBHSBA010000014">
    <property type="protein sequence ID" value="MFC4127452.1"/>
    <property type="molecule type" value="Genomic_DNA"/>
</dbReference>
<dbReference type="InterPro" id="IPR036259">
    <property type="entry name" value="MFS_trans_sf"/>
</dbReference>
<feature type="transmembrane region" description="Helical" evidence="8">
    <location>
        <begin position="404"/>
        <end position="422"/>
    </location>
</feature>
<dbReference type="SUPFAM" id="SSF103473">
    <property type="entry name" value="MFS general substrate transporter"/>
    <property type="match status" value="1"/>
</dbReference>
<comment type="subcellular location">
    <subcellularLocation>
        <location evidence="1">Cell membrane</location>
        <topology evidence="1">Multi-pass membrane protein</topology>
    </subcellularLocation>
</comment>
<dbReference type="InterPro" id="IPR011701">
    <property type="entry name" value="MFS"/>
</dbReference>
<evidence type="ECO:0000313" key="10">
    <source>
        <dbReference type="EMBL" id="MFC4127452.1"/>
    </source>
</evidence>
<dbReference type="InterPro" id="IPR020846">
    <property type="entry name" value="MFS_dom"/>
</dbReference>
<feature type="transmembrane region" description="Helical" evidence="8">
    <location>
        <begin position="519"/>
        <end position="542"/>
    </location>
</feature>
<dbReference type="NCBIfam" id="TIGR00711">
    <property type="entry name" value="efflux_EmrB"/>
    <property type="match status" value="1"/>
</dbReference>
<feature type="region of interest" description="Disordered" evidence="7">
    <location>
        <begin position="546"/>
        <end position="569"/>
    </location>
</feature>
<keyword evidence="2" id="KW-0813">Transport</keyword>
<feature type="transmembrane region" description="Helical" evidence="8">
    <location>
        <begin position="79"/>
        <end position="98"/>
    </location>
</feature>
<gene>
    <name evidence="10" type="ORF">ACFOW8_21210</name>
</gene>
<feature type="transmembrane region" description="Helical" evidence="8">
    <location>
        <begin position="55"/>
        <end position="72"/>
    </location>
</feature>
<evidence type="ECO:0000256" key="2">
    <source>
        <dbReference type="ARBA" id="ARBA00022448"/>
    </source>
</evidence>
<dbReference type="Pfam" id="PF07690">
    <property type="entry name" value="MFS_1"/>
    <property type="match status" value="1"/>
</dbReference>
<protein>
    <submittedName>
        <fullName evidence="10">MFS transporter</fullName>
    </submittedName>
</protein>
<proteinExistence type="predicted"/>
<dbReference type="PROSITE" id="PS50850">
    <property type="entry name" value="MFS"/>
    <property type="match status" value="1"/>
</dbReference>
<feature type="transmembrane region" description="Helical" evidence="8">
    <location>
        <begin position="229"/>
        <end position="247"/>
    </location>
</feature>
<evidence type="ECO:0000256" key="3">
    <source>
        <dbReference type="ARBA" id="ARBA00022475"/>
    </source>
</evidence>
<feature type="transmembrane region" description="Helical" evidence="8">
    <location>
        <begin position="12"/>
        <end position="35"/>
    </location>
</feature>
<keyword evidence="3" id="KW-1003">Cell membrane</keyword>
<reference evidence="11" key="1">
    <citation type="journal article" date="2019" name="Int. J. Syst. Evol. Microbiol.">
        <title>The Global Catalogue of Microorganisms (GCM) 10K type strain sequencing project: providing services to taxonomists for standard genome sequencing and annotation.</title>
        <authorList>
            <consortium name="The Broad Institute Genomics Platform"/>
            <consortium name="The Broad Institute Genome Sequencing Center for Infectious Disease"/>
            <person name="Wu L."/>
            <person name="Ma J."/>
        </authorList>
    </citation>
    <scope>NUCLEOTIDE SEQUENCE [LARGE SCALE GENOMIC DNA]</scope>
    <source>
        <strain evidence="11">CGMCC 4.7204</strain>
    </source>
</reference>
<accession>A0ABV8LAS5</accession>